<evidence type="ECO:0000313" key="2">
    <source>
        <dbReference type="Proteomes" id="UP001148737"/>
    </source>
</evidence>
<dbReference type="EMBL" id="JANAKD010001079">
    <property type="protein sequence ID" value="KAJ3483724.1"/>
    <property type="molecule type" value="Genomic_DNA"/>
</dbReference>
<keyword evidence="2" id="KW-1185">Reference proteome</keyword>
<reference evidence="1" key="1">
    <citation type="submission" date="2022-07" db="EMBL/GenBank/DDBJ databases">
        <title>Genome Sequence of Lecanicillium saksenae.</title>
        <authorList>
            <person name="Buettner E."/>
        </authorList>
    </citation>
    <scope>NUCLEOTIDE SEQUENCE</scope>
    <source>
        <strain evidence="1">VT-O1</strain>
    </source>
</reference>
<gene>
    <name evidence="1" type="ORF">NLG97_g7236</name>
</gene>
<sequence>MGLLTFRDAAPPNEETHVDPDIAGIGVMVSFLASASIMFAYILYGWFKNCIRTSSENQADLRIKQSLCALFRRKYNNVPASAKARADFEAIILAFSDQQLVTGLAILISIWIKGDITTYTFRVATSLA</sequence>
<protein>
    <submittedName>
        <fullName evidence="1">Uncharacterized protein</fullName>
    </submittedName>
</protein>
<organism evidence="1 2">
    <name type="scientific">Lecanicillium saksenae</name>
    <dbReference type="NCBI Taxonomy" id="468837"/>
    <lineage>
        <taxon>Eukaryota</taxon>
        <taxon>Fungi</taxon>
        <taxon>Dikarya</taxon>
        <taxon>Ascomycota</taxon>
        <taxon>Pezizomycotina</taxon>
        <taxon>Sordariomycetes</taxon>
        <taxon>Hypocreomycetidae</taxon>
        <taxon>Hypocreales</taxon>
        <taxon>Cordycipitaceae</taxon>
        <taxon>Lecanicillium</taxon>
    </lineage>
</organism>
<name>A0ACC1QPX7_9HYPO</name>
<proteinExistence type="predicted"/>
<comment type="caution">
    <text evidence="1">The sequence shown here is derived from an EMBL/GenBank/DDBJ whole genome shotgun (WGS) entry which is preliminary data.</text>
</comment>
<evidence type="ECO:0000313" key="1">
    <source>
        <dbReference type="EMBL" id="KAJ3483724.1"/>
    </source>
</evidence>
<dbReference type="Proteomes" id="UP001148737">
    <property type="component" value="Unassembled WGS sequence"/>
</dbReference>
<accession>A0ACC1QPX7</accession>